<comment type="caution">
    <text evidence="9">The sequence shown here is derived from an EMBL/GenBank/DDBJ whole genome shotgun (WGS) entry which is preliminary data.</text>
</comment>
<dbReference type="FunFam" id="3.40.50.1860:FF:000002">
    <property type="entry name" value="Glutamate racemase"/>
    <property type="match status" value="1"/>
</dbReference>
<keyword evidence="6 8" id="KW-0961">Cell wall biogenesis/degradation</keyword>
<dbReference type="InterPro" id="IPR004391">
    <property type="entry name" value="Glu_race"/>
</dbReference>
<dbReference type="InterPro" id="IPR001920">
    <property type="entry name" value="Asp/Glu_race"/>
</dbReference>
<feature type="active site" description="Proton donor/acceptor" evidence="8">
    <location>
        <position position="185"/>
    </location>
</feature>
<dbReference type="PANTHER" id="PTHR21198">
    <property type="entry name" value="GLUTAMATE RACEMASE"/>
    <property type="match status" value="1"/>
</dbReference>
<name>A0A7C2K3Q8_UNCW3</name>
<feature type="binding site" evidence="8">
    <location>
        <begin position="14"/>
        <end position="15"/>
    </location>
    <ligand>
        <name>substrate</name>
    </ligand>
</feature>
<dbReference type="NCBIfam" id="TIGR00067">
    <property type="entry name" value="glut_race"/>
    <property type="match status" value="1"/>
</dbReference>
<keyword evidence="5 8" id="KW-0413">Isomerase</keyword>
<evidence type="ECO:0000256" key="5">
    <source>
        <dbReference type="ARBA" id="ARBA00023235"/>
    </source>
</evidence>
<dbReference type="GO" id="GO:0009252">
    <property type="term" value="P:peptidoglycan biosynthetic process"/>
    <property type="evidence" value="ECO:0007669"/>
    <property type="project" value="UniProtKB-UniRule"/>
</dbReference>
<feature type="binding site" evidence="8">
    <location>
        <begin position="46"/>
        <end position="47"/>
    </location>
    <ligand>
        <name>substrate</name>
    </ligand>
</feature>
<accession>A0A7C2K3Q8</accession>
<comment type="catalytic activity">
    <reaction evidence="1 8">
        <text>L-glutamate = D-glutamate</text>
        <dbReference type="Rhea" id="RHEA:12813"/>
        <dbReference type="ChEBI" id="CHEBI:29985"/>
        <dbReference type="ChEBI" id="CHEBI:29986"/>
        <dbReference type="EC" id="5.1.1.3"/>
    </reaction>
</comment>
<evidence type="ECO:0000256" key="3">
    <source>
        <dbReference type="ARBA" id="ARBA00022960"/>
    </source>
</evidence>
<dbReference type="EMBL" id="DTDJ01000024">
    <property type="protein sequence ID" value="HGL17337.1"/>
    <property type="molecule type" value="Genomic_DNA"/>
</dbReference>
<proteinExistence type="inferred from homology"/>
<reference evidence="9" key="1">
    <citation type="journal article" date="2020" name="mSystems">
        <title>Genome- and Community-Level Interaction Insights into Carbon Utilization and Element Cycling Functions of Hydrothermarchaeota in Hydrothermal Sediment.</title>
        <authorList>
            <person name="Zhou Z."/>
            <person name="Liu Y."/>
            <person name="Xu W."/>
            <person name="Pan J."/>
            <person name="Luo Z.H."/>
            <person name="Li M."/>
        </authorList>
    </citation>
    <scope>NUCLEOTIDE SEQUENCE [LARGE SCALE GENOMIC DNA]</scope>
    <source>
        <strain evidence="9">SpSt-34</strain>
        <strain evidence="10">SpSt-69</strain>
    </source>
</reference>
<evidence type="ECO:0000313" key="10">
    <source>
        <dbReference type="EMBL" id="HGL17337.1"/>
    </source>
</evidence>
<dbReference type="GO" id="GO:0071555">
    <property type="term" value="P:cell wall organization"/>
    <property type="evidence" value="ECO:0007669"/>
    <property type="project" value="UniProtKB-KW"/>
</dbReference>
<dbReference type="GO" id="GO:0008360">
    <property type="term" value="P:regulation of cell shape"/>
    <property type="evidence" value="ECO:0007669"/>
    <property type="project" value="UniProtKB-KW"/>
</dbReference>
<evidence type="ECO:0000256" key="8">
    <source>
        <dbReference type="HAMAP-Rule" id="MF_00258"/>
    </source>
</evidence>
<organism evidence="9">
    <name type="scientific">candidate division WOR-3 bacterium</name>
    <dbReference type="NCBI Taxonomy" id="2052148"/>
    <lineage>
        <taxon>Bacteria</taxon>
        <taxon>Bacteria division WOR-3</taxon>
    </lineage>
</organism>
<dbReference type="GO" id="GO:0008881">
    <property type="term" value="F:glutamate racemase activity"/>
    <property type="evidence" value="ECO:0007669"/>
    <property type="project" value="UniProtKB-UniRule"/>
</dbReference>
<evidence type="ECO:0000313" key="9">
    <source>
        <dbReference type="EMBL" id="HEN27083.1"/>
    </source>
</evidence>
<dbReference type="PANTHER" id="PTHR21198:SF2">
    <property type="entry name" value="GLUTAMATE RACEMASE"/>
    <property type="match status" value="1"/>
</dbReference>
<evidence type="ECO:0000256" key="1">
    <source>
        <dbReference type="ARBA" id="ARBA00001602"/>
    </source>
</evidence>
<gene>
    <name evidence="8" type="primary">murI</name>
    <name evidence="9" type="ORF">ENQ77_00085</name>
    <name evidence="10" type="ORF">ENU66_03255</name>
</gene>
<evidence type="ECO:0000256" key="4">
    <source>
        <dbReference type="ARBA" id="ARBA00022984"/>
    </source>
</evidence>
<dbReference type="InterPro" id="IPR015942">
    <property type="entry name" value="Asp/Glu/hydantoin_racemase"/>
</dbReference>
<comment type="function">
    <text evidence="8">Provides the (R)-glutamate required for cell wall biosynthesis.</text>
</comment>
<comment type="similarity">
    <text evidence="8">Belongs to the aspartate/glutamate racemases family.</text>
</comment>
<feature type="binding site" evidence="8">
    <location>
        <begin position="78"/>
        <end position="79"/>
    </location>
    <ligand>
        <name>substrate</name>
    </ligand>
</feature>
<dbReference type="EMBL" id="DSOL01000002">
    <property type="protein sequence ID" value="HEN27083.1"/>
    <property type="molecule type" value="Genomic_DNA"/>
</dbReference>
<feature type="active site" description="Proton donor/acceptor" evidence="8">
    <location>
        <position position="77"/>
    </location>
</feature>
<sequence>MNEAASKKPIGVFDSGIGGLTVVREIRKLLPKEDIVYLGDSARVPYGNKSAETIKKFGFQDANFLVKMGVKLIVVACNTVSSVALDYLKETFKDVPFFGVVEPGVKVAIKETRSRRVGVIGTIATVKSEAHKKLFPEGYEVIGKACPLFVPLAEEGMTSGPIAKSIAEHYLFELREKVDTVILGCTHYPVLKSTIKEVLGDKIVLVDPAEEVAKEVYNYLHVNRLLNGEGGNLDLYLTDIPPHYESLISLFLGERANNIRKVDIENL</sequence>
<dbReference type="PROSITE" id="PS00924">
    <property type="entry name" value="ASP_GLU_RACEMASE_2"/>
    <property type="match status" value="1"/>
</dbReference>
<protein>
    <recommendedName>
        <fullName evidence="7 8">Glutamate racemase</fullName>
        <ecNumber evidence="2 8">5.1.1.3</ecNumber>
    </recommendedName>
</protein>
<comment type="pathway">
    <text evidence="8">Cell wall biogenesis; peptidoglycan biosynthesis.</text>
</comment>
<keyword evidence="3 8" id="KW-0133">Cell shape</keyword>
<keyword evidence="4 8" id="KW-0573">Peptidoglycan synthesis</keyword>
<evidence type="ECO:0000256" key="7">
    <source>
        <dbReference type="ARBA" id="ARBA00070053"/>
    </source>
</evidence>
<dbReference type="Pfam" id="PF01177">
    <property type="entry name" value="Asp_Glu_race"/>
    <property type="match status" value="1"/>
</dbReference>
<evidence type="ECO:0000256" key="6">
    <source>
        <dbReference type="ARBA" id="ARBA00023316"/>
    </source>
</evidence>
<dbReference type="UniPathway" id="UPA00219"/>
<dbReference type="AlphaFoldDB" id="A0A7C2K3Q8"/>
<dbReference type="HAMAP" id="MF_00258">
    <property type="entry name" value="Glu_racemase"/>
    <property type="match status" value="1"/>
</dbReference>
<evidence type="ECO:0000256" key="2">
    <source>
        <dbReference type="ARBA" id="ARBA00013090"/>
    </source>
</evidence>
<dbReference type="Gene3D" id="3.40.50.1860">
    <property type="match status" value="2"/>
</dbReference>
<dbReference type="EC" id="5.1.1.3" evidence="2 8"/>
<dbReference type="SUPFAM" id="SSF53681">
    <property type="entry name" value="Aspartate/glutamate racemase"/>
    <property type="match status" value="2"/>
</dbReference>
<feature type="binding site" evidence="8">
    <location>
        <begin position="186"/>
        <end position="187"/>
    </location>
    <ligand>
        <name>substrate</name>
    </ligand>
</feature>
<dbReference type="InterPro" id="IPR033134">
    <property type="entry name" value="Asp/Glu_racemase_AS_2"/>
</dbReference>